<dbReference type="AlphaFoldDB" id="A0A6C0D994"/>
<protein>
    <submittedName>
        <fullName evidence="2">Uncharacterized protein</fullName>
    </submittedName>
</protein>
<name>A0A6C0D994_9ZZZZ</name>
<organism evidence="2">
    <name type="scientific">viral metagenome</name>
    <dbReference type="NCBI Taxonomy" id="1070528"/>
    <lineage>
        <taxon>unclassified sequences</taxon>
        <taxon>metagenomes</taxon>
        <taxon>organismal metagenomes</taxon>
    </lineage>
</organism>
<keyword evidence="1" id="KW-0175">Coiled coil</keyword>
<proteinExistence type="predicted"/>
<accession>A0A6C0D994</accession>
<evidence type="ECO:0000313" key="2">
    <source>
        <dbReference type="EMBL" id="QHT12910.1"/>
    </source>
</evidence>
<reference evidence="2" key="1">
    <citation type="journal article" date="2020" name="Nature">
        <title>Giant virus diversity and host interactions through global metagenomics.</title>
        <authorList>
            <person name="Schulz F."/>
            <person name="Roux S."/>
            <person name="Paez-Espino D."/>
            <person name="Jungbluth S."/>
            <person name="Walsh D.A."/>
            <person name="Denef V.J."/>
            <person name="McMahon K.D."/>
            <person name="Konstantinidis K.T."/>
            <person name="Eloe-Fadrosh E.A."/>
            <person name="Kyrpides N.C."/>
            <person name="Woyke T."/>
        </authorList>
    </citation>
    <scope>NUCLEOTIDE SEQUENCE</scope>
    <source>
        <strain evidence="2">GVMAG-M-3300023174-130</strain>
    </source>
</reference>
<sequence>MASLLTKEEKKMADLAAKKARMQAKLVAKARMQGKLVAKEAAKKAAKKARMRAKLVAKEAKEVAKEARMRAKEARMVERLIEKKQRRDAIILFRQQARDEKMVLKEQERAAKIEAKNVAKIELKNNAINRMRRVKDEMPPEFSVNQFCEKYIQLFGRINPYKGTPILEGDKYDVYAGIRGLLYELSPSSTQHWFQYGKKKSGEEIGPWFFANKELALVNNAYEWNTSTTAQKSAQRRHRGMWTSLPPDSRATYDANLFGPIPDEATLEQASVGRKIGRRGSGGIRNDTNVIVSEV</sequence>
<evidence type="ECO:0000256" key="1">
    <source>
        <dbReference type="SAM" id="Coils"/>
    </source>
</evidence>
<dbReference type="EMBL" id="MN739552">
    <property type="protein sequence ID" value="QHT12910.1"/>
    <property type="molecule type" value="Genomic_DNA"/>
</dbReference>
<feature type="coiled-coil region" evidence="1">
    <location>
        <begin position="57"/>
        <end position="124"/>
    </location>
</feature>